<dbReference type="InParanoid" id="A0A672U407"/>
<dbReference type="Proteomes" id="UP000472266">
    <property type="component" value="Chromosome 9"/>
</dbReference>
<organism evidence="2 3">
    <name type="scientific">Strigops habroptila</name>
    <name type="common">Kakapo</name>
    <dbReference type="NCBI Taxonomy" id="2489341"/>
    <lineage>
        <taxon>Eukaryota</taxon>
        <taxon>Metazoa</taxon>
        <taxon>Chordata</taxon>
        <taxon>Craniata</taxon>
        <taxon>Vertebrata</taxon>
        <taxon>Euteleostomi</taxon>
        <taxon>Archelosauria</taxon>
        <taxon>Archosauria</taxon>
        <taxon>Dinosauria</taxon>
        <taxon>Saurischia</taxon>
        <taxon>Theropoda</taxon>
        <taxon>Coelurosauria</taxon>
        <taxon>Aves</taxon>
        <taxon>Neognathae</taxon>
        <taxon>Neoaves</taxon>
        <taxon>Telluraves</taxon>
        <taxon>Australaves</taxon>
        <taxon>Psittaciformes</taxon>
        <taxon>Psittacidae</taxon>
        <taxon>Strigops</taxon>
    </lineage>
</organism>
<dbReference type="GeneTree" id="ENSGT01030000234712"/>
<evidence type="ECO:0000313" key="2">
    <source>
        <dbReference type="Ensembl" id="ENSSHBP00005009665.1"/>
    </source>
</evidence>
<dbReference type="InterPro" id="IPR000477">
    <property type="entry name" value="RT_dom"/>
</dbReference>
<reference evidence="2" key="2">
    <citation type="submission" date="2025-08" db="UniProtKB">
        <authorList>
            <consortium name="Ensembl"/>
        </authorList>
    </citation>
    <scope>IDENTIFICATION</scope>
</reference>
<proteinExistence type="predicted"/>
<dbReference type="AlphaFoldDB" id="A0A672U407"/>
<dbReference type="OMA" id="MRHTIAN"/>
<feature type="domain" description="Reverse transcriptase" evidence="1">
    <location>
        <begin position="12"/>
        <end position="92"/>
    </location>
</feature>
<protein>
    <recommendedName>
        <fullName evidence="1">Reverse transcriptase domain-containing protein</fullName>
    </recommendedName>
</protein>
<name>A0A672U407_STRHB</name>
<dbReference type="PANTHER" id="PTHR33332">
    <property type="entry name" value="REVERSE TRANSCRIPTASE DOMAIN-CONTAINING PROTEIN"/>
    <property type="match status" value="1"/>
</dbReference>
<evidence type="ECO:0000313" key="3">
    <source>
        <dbReference type="Proteomes" id="UP000472266"/>
    </source>
</evidence>
<accession>A0A672U407</accession>
<reference evidence="2 3" key="1">
    <citation type="submission" date="2019-11" db="EMBL/GenBank/DDBJ databases">
        <title>Strigops habroptila (kakapo) genome, bStrHab1, primary haplotype, v2.</title>
        <authorList>
            <person name="Jarvis E.D."/>
            <person name="Howard J."/>
            <person name="Rhie A."/>
            <person name="Phillippy A."/>
            <person name="Korlach J."/>
            <person name="Digby A."/>
            <person name="Iorns D."/>
            <person name="Eason D."/>
            <person name="Robertson B."/>
            <person name="Raemaekers T."/>
            <person name="Howe K."/>
            <person name="Lewin H."/>
            <person name="Damas J."/>
            <person name="Hastie A."/>
            <person name="Tracey A."/>
            <person name="Chow W."/>
            <person name="Fedrigo O."/>
        </authorList>
    </citation>
    <scope>NUCLEOTIDE SEQUENCE [LARGE SCALE GENOMIC DNA]</scope>
</reference>
<dbReference type="Pfam" id="PF00078">
    <property type="entry name" value="RVT_1"/>
    <property type="match status" value="1"/>
</dbReference>
<evidence type="ECO:0000259" key="1">
    <source>
        <dbReference type="Pfam" id="PF00078"/>
    </source>
</evidence>
<dbReference type="Ensembl" id="ENSSHBT00005011620.1">
    <property type="protein sequence ID" value="ENSSHBP00005009665.1"/>
    <property type="gene ID" value="ENSSHBG00005008431.1"/>
</dbReference>
<keyword evidence="3" id="KW-1185">Reference proteome</keyword>
<reference evidence="2" key="3">
    <citation type="submission" date="2025-09" db="UniProtKB">
        <authorList>
            <consortium name="Ensembl"/>
        </authorList>
    </citation>
    <scope>IDENTIFICATION</scope>
</reference>
<sequence>MSNWKPVMSCALQGSVLGPILFNIFVGDMDSGIVYALGKFADDTKLCGSVGMLEGRDAIQRDLDTLERWADANFMKFDQTKCKVLHLGRGNPGHSYRLGEEIQSSPAEKDLGVLVDEKLNMSRLQCALAAQKANCILGCIKRSVTSRSLLCSRETSLGVLCTVLVSSM</sequence>